<name>A0A834FKI4_ORYME</name>
<evidence type="ECO:0000313" key="12">
    <source>
        <dbReference type="EMBL" id="KAF6735920.1"/>
    </source>
</evidence>
<dbReference type="PANTHER" id="PTHR11412:SF136">
    <property type="entry name" value="CD109 ANTIGEN"/>
    <property type="match status" value="1"/>
</dbReference>
<dbReference type="Pfam" id="PF07677">
    <property type="entry name" value="A2M_recep"/>
    <property type="match status" value="1"/>
</dbReference>
<dbReference type="GO" id="GO:0005615">
    <property type="term" value="C:extracellular space"/>
    <property type="evidence" value="ECO:0007669"/>
    <property type="project" value="InterPro"/>
</dbReference>
<dbReference type="InterPro" id="IPR002890">
    <property type="entry name" value="MG2"/>
</dbReference>
<keyword evidence="3 8" id="KW-0732">Signal</keyword>
<reference evidence="12" key="1">
    <citation type="journal article" name="BMC Genomics">
        <title>Long-read sequencing and de novo genome assembly of marine medaka (Oryzias melastigma).</title>
        <authorList>
            <person name="Liang P."/>
            <person name="Saqib H.S.A."/>
            <person name="Ni X."/>
            <person name="Shen Y."/>
        </authorList>
    </citation>
    <scope>NUCLEOTIDE SEQUENCE</scope>
    <source>
        <strain evidence="12">Bigg-433</strain>
    </source>
</reference>
<accession>A0A834FKI4</accession>
<comment type="similarity">
    <text evidence="1">Belongs to the protease inhibitor I39 (alpha-2-macroglobulin) family.</text>
</comment>
<dbReference type="SMART" id="SM01419">
    <property type="entry name" value="Thiol-ester_cl"/>
    <property type="match status" value="1"/>
</dbReference>
<dbReference type="EMBL" id="WKFB01000100">
    <property type="protein sequence ID" value="KAF6735920.1"/>
    <property type="molecule type" value="Genomic_DNA"/>
</dbReference>
<dbReference type="Gene3D" id="2.60.120.1540">
    <property type="match status" value="1"/>
</dbReference>
<dbReference type="PANTHER" id="PTHR11412">
    <property type="entry name" value="MACROGLOBULIN / COMPLEMENT"/>
    <property type="match status" value="1"/>
</dbReference>
<evidence type="ECO:0000259" key="10">
    <source>
        <dbReference type="SMART" id="SM01360"/>
    </source>
</evidence>
<dbReference type="GO" id="GO:0004867">
    <property type="term" value="F:serine-type endopeptidase inhibitor activity"/>
    <property type="evidence" value="ECO:0007669"/>
    <property type="project" value="UniProtKB-KW"/>
</dbReference>
<dbReference type="SMART" id="SM01359">
    <property type="entry name" value="A2M_N_2"/>
    <property type="match status" value="1"/>
</dbReference>
<feature type="domain" description="Alpha-2-macroglobulin" evidence="10">
    <location>
        <begin position="685"/>
        <end position="776"/>
    </location>
</feature>
<dbReference type="InterPro" id="IPR009048">
    <property type="entry name" value="A-macroglobulin_rcpt-bd"/>
</dbReference>
<evidence type="ECO:0000313" key="13">
    <source>
        <dbReference type="Proteomes" id="UP000646548"/>
    </source>
</evidence>
<dbReference type="InterPro" id="IPR008930">
    <property type="entry name" value="Terpenoid_cyclase/PrenylTrfase"/>
</dbReference>
<organism evidence="12 13">
    <name type="scientific">Oryzias melastigma</name>
    <name type="common">Marine medaka</name>
    <dbReference type="NCBI Taxonomy" id="30732"/>
    <lineage>
        <taxon>Eukaryota</taxon>
        <taxon>Metazoa</taxon>
        <taxon>Chordata</taxon>
        <taxon>Craniata</taxon>
        <taxon>Vertebrata</taxon>
        <taxon>Euteleostomi</taxon>
        <taxon>Actinopterygii</taxon>
        <taxon>Neopterygii</taxon>
        <taxon>Teleostei</taxon>
        <taxon>Neoteleostei</taxon>
        <taxon>Acanthomorphata</taxon>
        <taxon>Ovalentaria</taxon>
        <taxon>Atherinomorphae</taxon>
        <taxon>Beloniformes</taxon>
        <taxon>Adrianichthyidae</taxon>
        <taxon>Oryziinae</taxon>
        <taxon>Oryzias</taxon>
    </lineage>
</organism>
<feature type="domain" description="Alpha-macroglobulin receptor-binding" evidence="11">
    <location>
        <begin position="1306"/>
        <end position="1390"/>
    </location>
</feature>
<dbReference type="InterPro" id="IPR019742">
    <property type="entry name" value="MacrogloblnA2_CS"/>
</dbReference>
<dbReference type="FunFam" id="2.60.40.1930:FF:000001">
    <property type="entry name" value="CD109 isoform 3"/>
    <property type="match status" value="1"/>
</dbReference>
<dbReference type="SMART" id="SM01361">
    <property type="entry name" value="A2M_recep"/>
    <property type="match status" value="1"/>
</dbReference>
<dbReference type="Pfam" id="PF07703">
    <property type="entry name" value="A2M_BRD"/>
    <property type="match status" value="1"/>
</dbReference>
<dbReference type="Gene3D" id="2.60.40.1930">
    <property type="match status" value="3"/>
</dbReference>
<gene>
    <name evidence="12" type="ORF">FQA47_002481</name>
</gene>
<dbReference type="InterPro" id="IPR013783">
    <property type="entry name" value="Ig-like_fold"/>
</dbReference>
<evidence type="ECO:0000256" key="2">
    <source>
        <dbReference type="ARBA" id="ARBA00022690"/>
    </source>
</evidence>
<dbReference type="Pfam" id="PF01835">
    <property type="entry name" value="MG2"/>
    <property type="match status" value="1"/>
</dbReference>
<dbReference type="InterPro" id="IPR041555">
    <property type="entry name" value="MG3"/>
</dbReference>
<dbReference type="InterPro" id="IPR011626">
    <property type="entry name" value="Alpha-macroglobulin_TED"/>
</dbReference>
<feature type="chain" id="PRO_5032431267" evidence="8">
    <location>
        <begin position="19"/>
        <end position="1446"/>
    </location>
</feature>
<comment type="caution">
    <text evidence="12">The sequence shown here is derived from an EMBL/GenBank/DDBJ whole genome shotgun (WGS) entry which is preliminary data.</text>
</comment>
<dbReference type="FunFam" id="1.50.10.20:FF:000001">
    <property type="entry name" value="CD109 isoform 1"/>
    <property type="match status" value="1"/>
</dbReference>
<dbReference type="PROSITE" id="PS00477">
    <property type="entry name" value="ALPHA_2_MACROGLOBULIN"/>
    <property type="match status" value="1"/>
</dbReference>
<dbReference type="Gene3D" id="2.60.40.10">
    <property type="entry name" value="Immunoglobulins"/>
    <property type="match status" value="2"/>
</dbReference>
<dbReference type="SMART" id="SM01360">
    <property type="entry name" value="A2M"/>
    <property type="match status" value="1"/>
</dbReference>
<dbReference type="Pfam" id="PF00207">
    <property type="entry name" value="A2M"/>
    <property type="match status" value="1"/>
</dbReference>
<evidence type="ECO:0000259" key="11">
    <source>
        <dbReference type="SMART" id="SM01361"/>
    </source>
</evidence>
<dbReference type="InterPro" id="IPR036595">
    <property type="entry name" value="A-macroglobulin_rcpt-bd_sf"/>
</dbReference>
<dbReference type="Pfam" id="PF07678">
    <property type="entry name" value="TED_complement"/>
    <property type="match status" value="1"/>
</dbReference>
<dbReference type="InterPro" id="IPR011625">
    <property type="entry name" value="A2M_N_BRD"/>
</dbReference>
<evidence type="ECO:0000256" key="5">
    <source>
        <dbReference type="ARBA" id="ARBA00022966"/>
    </source>
</evidence>
<dbReference type="InterPro" id="IPR050473">
    <property type="entry name" value="A2M/Complement_sys"/>
</dbReference>
<dbReference type="Gene3D" id="2.60.40.690">
    <property type="entry name" value="Alpha-macroglobulin, receptor-binding domain"/>
    <property type="match status" value="1"/>
</dbReference>
<keyword evidence="6" id="KW-1015">Disulfide bond</keyword>
<dbReference type="InterPro" id="IPR001599">
    <property type="entry name" value="Macroglobln_a2"/>
</dbReference>
<keyword evidence="2" id="KW-0646">Protease inhibitor</keyword>
<evidence type="ECO:0000256" key="4">
    <source>
        <dbReference type="ARBA" id="ARBA00022900"/>
    </source>
</evidence>
<dbReference type="Gene3D" id="2.60.40.1940">
    <property type="match status" value="1"/>
</dbReference>
<evidence type="ECO:0000256" key="7">
    <source>
        <dbReference type="ARBA" id="ARBA00023180"/>
    </source>
</evidence>
<dbReference type="Gene3D" id="2.20.130.20">
    <property type="match status" value="1"/>
</dbReference>
<evidence type="ECO:0000256" key="6">
    <source>
        <dbReference type="ARBA" id="ARBA00023157"/>
    </source>
</evidence>
<evidence type="ECO:0000259" key="9">
    <source>
        <dbReference type="SMART" id="SM01359"/>
    </source>
</evidence>
<dbReference type="InterPro" id="IPR047565">
    <property type="entry name" value="Alpha-macroglob_thiol-ester_cl"/>
</dbReference>
<proteinExistence type="inferred from homology"/>
<keyword evidence="4" id="KW-0722">Serine protease inhibitor</keyword>
<evidence type="ECO:0000256" key="3">
    <source>
        <dbReference type="ARBA" id="ARBA00022729"/>
    </source>
</evidence>
<protein>
    <submittedName>
        <fullName evidence="12">CD109 antigen</fullName>
    </submittedName>
</protein>
<dbReference type="SUPFAM" id="SSF49410">
    <property type="entry name" value="Alpha-macroglobulin receptor domain"/>
    <property type="match status" value="1"/>
</dbReference>
<dbReference type="Gene3D" id="6.20.50.160">
    <property type="match status" value="1"/>
</dbReference>
<keyword evidence="7" id="KW-0325">Glycoprotein</keyword>
<feature type="domain" description="Alpha-2-macroglobulin bait region" evidence="9">
    <location>
        <begin position="476"/>
        <end position="606"/>
    </location>
</feature>
<dbReference type="SUPFAM" id="SSF48239">
    <property type="entry name" value="Terpenoid cyclases/Protein prenyltransferases"/>
    <property type="match status" value="1"/>
</dbReference>
<keyword evidence="5" id="KW-0882">Thioester bond</keyword>
<feature type="signal peptide" evidence="8">
    <location>
        <begin position="1"/>
        <end position="18"/>
    </location>
</feature>
<sequence length="1446" mass="160489">MELFQVCGFFVFIVFTSAQDPTDRPDPRPSYLLLAPQTLQAGVPTSLSVSILDRELVTVLAQIFYGKQLVATNSTTVKGDANFDLQGSTGMLTLPVIDGDPNNKYSYVLEVKGYVGRSLLFSNSTKLSFDLKGCTTFIQTDKLNYLPGQVVKIRAVSVLSNGKPANSSVNVTITDPRGNFIRQWQNQKSTLGVVSTEFELSENPPLGEWTIITQVKGVQSTKNFFVAHYVLPRFAVSIEAPEVFYRGDTLKGFVTAKYSYGKPVQGLLNLTFIHHVPFGTEVYSESREIDGMEEFTFDFPYYYPTSSQMMFSSEQMEYLMIEVQVTEFLTGLTYNDSMKVSLTNQKYKILFEDVPKTLKPSTNFTATLRLSTYNDQPLSLEDQRKTVEVSVIQRMETWWYMRMDAMEANSTEPSETFPEEVPPKDMELPVPADGVVPLDIQVMKDTELLIIDVSFGDSQKTLQLHRGYVSPSNSFLQIQKPSKPAEVGEPLRLIINSNFYMTDVHYLIKSRGQIVSAGTTSRNLTLIPEASWGPLACIIVYCVQPDGEVINDVIHVPIANALQNKVSLSWSGSPKKPGEDVTLKVSVAEPGCLVGLLVVDRAAETDAMNEEMVLQEMKKFDSPMTDDIPNMTPIGDPLSVFNTCDLTVMTDASLNVFWQFYEIYENEDPVLQNQEPHERKYFPETWIWMDINTGDSDTVKLALTVPDSITSWTATAFVMSKHLGLGITEEPATLTVFQDFFLSLNLPPFVIRGEDLVLEVILFNYLQHDQEVMVIVADSETFEFISPNTINLSMPSVRRVHVASGSAANVLVPIRPLVLGKIPISVKAMSSESSDFVSTTVLVKAEGLEQTFSSSVLLELSAGQMSLAKNVAFSFPPDVVEGSERASVTAIGDILGPSISGLESLIQMPYGCGEQNMIHFAPNIYVLQYLISTGQDDPEITKRATDYMMRGYERELSFQRADGSFSAFGDSDASGSTWLSAFVLRCFLQAQKFIVVDSNVLLRVASWISAQQGPDGRFEEPGRVIHTELQGGLDGSLSLTAYVLIALLEADAIRTLYANEVSSALLYLETRIAMSSVPSNYSLSLVTYALALAGSSTAENTLGDLLERSTMIDGVPMWSSPNVGVSPSWQPRSADIEIMSYLLMSLHKMNHIPEGRGLMRWLSQQRNSMGGYGSTQDTIVALQALSIFAAMAGSQPSDLNIRVTSVNSGRVATFYINQENYLIHQVQQIEPEQELNLQVTAEGHGLALLQLNVFYNIRNERLTRRRRDADSHEAFNMYIELIDMNMDLAQLVICSSLSAAVGLNATGMAIIEVGLLSGFTLQEPGVSLNDVVKKVEVQPGKVILYLDSVTTEEMCLFIPLVVEYKVAKVQEAAVILYDYYEPRRRTERMYTSEWRNSMSTCSFCGEDCSQCLASDDDNTVMSRGSRPLSLICLPFIPLLMFILVAM</sequence>
<evidence type="ECO:0000256" key="8">
    <source>
        <dbReference type="SAM" id="SignalP"/>
    </source>
</evidence>
<dbReference type="Pfam" id="PF17791">
    <property type="entry name" value="MG3"/>
    <property type="match status" value="1"/>
</dbReference>
<evidence type="ECO:0000256" key="1">
    <source>
        <dbReference type="ARBA" id="ARBA00010952"/>
    </source>
</evidence>
<dbReference type="Proteomes" id="UP000646548">
    <property type="component" value="Unassembled WGS sequence"/>
</dbReference>
<dbReference type="InterPro" id="IPR041813">
    <property type="entry name" value="A2M_TED"/>
</dbReference>
<dbReference type="Gene3D" id="1.50.10.20">
    <property type="match status" value="1"/>
</dbReference>
<dbReference type="CDD" id="cd02897">
    <property type="entry name" value="A2M_2"/>
    <property type="match status" value="1"/>
</dbReference>